<keyword evidence="1" id="KW-0479">Metal-binding</keyword>
<dbReference type="STRING" id="6182.A0A4Z2D8H9"/>
<reference evidence="3 4" key="1">
    <citation type="submission" date="2019-03" db="EMBL/GenBank/DDBJ databases">
        <title>An improved genome assembly of the fluke Schistosoma japonicum.</title>
        <authorList>
            <person name="Hu W."/>
            <person name="Luo F."/>
            <person name="Yin M."/>
            <person name="Mo X."/>
            <person name="Sun C."/>
            <person name="Wu Q."/>
            <person name="Zhu B."/>
            <person name="Xiang M."/>
            <person name="Wang J."/>
            <person name="Wang Y."/>
            <person name="Zhang T."/>
            <person name="Xu B."/>
            <person name="Zheng H."/>
            <person name="Feng Z."/>
        </authorList>
    </citation>
    <scope>NUCLEOTIDE SEQUENCE [LARGE SCALE GENOMIC DNA]</scope>
    <source>
        <strain evidence="3">HuSjv2</strain>
        <tissue evidence="3">Worms</tissue>
    </source>
</reference>
<dbReference type="InterPro" id="IPR052579">
    <property type="entry name" value="Zinc_finger_SWIM"/>
</dbReference>
<dbReference type="PANTHER" id="PTHR31569:SF4">
    <property type="entry name" value="SWIM-TYPE DOMAIN-CONTAINING PROTEIN"/>
    <property type="match status" value="1"/>
</dbReference>
<dbReference type="GO" id="GO:0008270">
    <property type="term" value="F:zinc ion binding"/>
    <property type="evidence" value="ECO:0007669"/>
    <property type="project" value="UniProtKB-KW"/>
</dbReference>
<sequence>MFSLHTAEQTEDLRVLLTHFHKIFKDVSSTLTVAVDCAVSEPTLFQETFSTARIVLSSSYVRKVFKRKFKSLIANSLFSEMTSSLCLNKFNFNLQRMKKSDTNVYNYVIQHWIPIKEMWAPAFLKNVVTLGTKVNGVVKCVHPHIRDALKEHDSLKDCLIALHKEARKSCNALQREGSLRLVKYKKYNVDNDLHYFLNLLTDYASEKTYNDIVRESDITMELINEDFAVCLDDGNSYTVDRNNAVCTCSLNSIELLPCRHLVKVHYSVGLHTGTPCRYPRWLRSYNLQSLSIASENTKQNDVSSAIKMVIGKLKVLQDQCSPTVVLETIAQVNTIIQELAAEYTHISPVCVPSTSASLQSNNSFSMSLKRRLSNS</sequence>
<protein>
    <submittedName>
        <fullName evidence="3">Zinc finger SWIM domain-containing-like protein isoform 2</fullName>
    </submittedName>
</protein>
<dbReference type="PANTHER" id="PTHR31569">
    <property type="entry name" value="SWIM-TYPE DOMAIN-CONTAINING PROTEIN"/>
    <property type="match status" value="1"/>
</dbReference>
<keyword evidence="1" id="KW-0862">Zinc</keyword>
<comment type="caution">
    <text evidence="3">The sequence shown here is derived from an EMBL/GenBank/DDBJ whole genome shotgun (WGS) entry which is preliminary data.</text>
</comment>
<dbReference type="OrthoDB" id="124789at2759"/>
<accession>A0A4Z2D8H9</accession>
<evidence type="ECO:0000256" key="1">
    <source>
        <dbReference type="PROSITE-ProRule" id="PRU00325"/>
    </source>
</evidence>
<evidence type="ECO:0000259" key="2">
    <source>
        <dbReference type="PROSITE" id="PS50966"/>
    </source>
</evidence>
<keyword evidence="1" id="KW-0863">Zinc-finger</keyword>
<dbReference type="EMBL" id="SKCS01000209">
    <property type="protein sequence ID" value="TNN12812.1"/>
    <property type="molecule type" value="Genomic_DNA"/>
</dbReference>
<proteinExistence type="predicted"/>
<organism evidence="3 4">
    <name type="scientific">Schistosoma japonicum</name>
    <name type="common">Blood fluke</name>
    <dbReference type="NCBI Taxonomy" id="6182"/>
    <lineage>
        <taxon>Eukaryota</taxon>
        <taxon>Metazoa</taxon>
        <taxon>Spiralia</taxon>
        <taxon>Lophotrochozoa</taxon>
        <taxon>Platyhelminthes</taxon>
        <taxon>Trematoda</taxon>
        <taxon>Digenea</taxon>
        <taxon>Strigeidida</taxon>
        <taxon>Schistosomatoidea</taxon>
        <taxon>Schistosomatidae</taxon>
        <taxon>Schistosoma</taxon>
    </lineage>
</organism>
<dbReference type="Proteomes" id="UP000311919">
    <property type="component" value="Unassembled WGS sequence"/>
</dbReference>
<dbReference type="InterPro" id="IPR007527">
    <property type="entry name" value="Znf_SWIM"/>
</dbReference>
<keyword evidence="4" id="KW-1185">Reference proteome</keyword>
<dbReference type="AlphaFoldDB" id="A0A4Z2D8H9"/>
<name>A0A4Z2D8H9_SCHJA</name>
<feature type="domain" description="SWIM-type" evidence="2">
    <location>
        <begin position="237"/>
        <end position="269"/>
    </location>
</feature>
<evidence type="ECO:0000313" key="4">
    <source>
        <dbReference type="Proteomes" id="UP000311919"/>
    </source>
</evidence>
<dbReference type="PROSITE" id="PS50966">
    <property type="entry name" value="ZF_SWIM"/>
    <property type="match status" value="1"/>
</dbReference>
<evidence type="ECO:0000313" key="3">
    <source>
        <dbReference type="EMBL" id="TNN12812.1"/>
    </source>
</evidence>
<gene>
    <name evidence="3" type="ORF">EWB00_003354</name>
</gene>